<dbReference type="AlphaFoldDB" id="A0ABD0KW69"/>
<dbReference type="EMBL" id="JACVVK020000120">
    <property type="protein sequence ID" value="KAK7491035.1"/>
    <property type="molecule type" value="Genomic_DNA"/>
</dbReference>
<evidence type="ECO:0008006" key="5">
    <source>
        <dbReference type="Google" id="ProtNLM"/>
    </source>
</evidence>
<evidence type="ECO:0000256" key="1">
    <source>
        <dbReference type="ARBA" id="ARBA00023157"/>
    </source>
</evidence>
<feature type="transmembrane region" description="Helical" evidence="2">
    <location>
        <begin position="284"/>
        <end position="305"/>
    </location>
</feature>
<dbReference type="Proteomes" id="UP001519460">
    <property type="component" value="Unassembled WGS sequence"/>
</dbReference>
<keyword evidence="4" id="KW-1185">Reference proteome</keyword>
<proteinExistence type="predicted"/>
<sequence length="494" mass="53949">MGAFTGFYTFSVLLTSTLTTYVNSQVTTLERHFGFSSFQTGLIMAGNEVGFLVVVLFASYIAAQVHIPRSLGYLTILFGVSGIICALPHFVFGAPSYGSDVSAVNVTQMMSVRAFNTFVGQLCDGIHENTSAPCDVVMAKSRHYYCGDDSHMEVLLSGPAKQPRLPDLEREATPTWCAARRLAEGPSRERSLIDRARANAGVAMVIIFLGMVIQGMAKAPRLPFSTAFVDDNVEKTQTGFYVGMISMGFMAGPGLAYGMGGLFTKIYITLEDTDLHPRHPKWIGAWWLGYVTFGLAALVFALPMFCFPRRISKCPPPSTRKNQRGRFSRTNPGGVIYSCVKGWFSAIFRLATNPLYVCCALAVCAKVFAVAGDQAFGPKYIENQFSMPAWKANLSLWCSGNIGNTYVNCTCIQATTASAGMCDYSCAMFYPFLVVSGLSFSFSTMNFAPMVVVFIRSAEYRDRALAVGLTTFTTALTGQFYCSISECECGVKER</sequence>
<keyword evidence="2" id="KW-0812">Transmembrane</keyword>
<name>A0ABD0KW69_9CAEN</name>
<feature type="transmembrane region" description="Helical" evidence="2">
    <location>
        <begin position="6"/>
        <end position="24"/>
    </location>
</feature>
<organism evidence="3 4">
    <name type="scientific">Batillaria attramentaria</name>
    <dbReference type="NCBI Taxonomy" id="370345"/>
    <lineage>
        <taxon>Eukaryota</taxon>
        <taxon>Metazoa</taxon>
        <taxon>Spiralia</taxon>
        <taxon>Lophotrochozoa</taxon>
        <taxon>Mollusca</taxon>
        <taxon>Gastropoda</taxon>
        <taxon>Caenogastropoda</taxon>
        <taxon>Sorbeoconcha</taxon>
        <taxon>Cerithioidea</taxon>
        <taxon>Batillariidae</taxon>
        <taxon>Batillaria</taxon>
    </lineage>
</organism>
<reference evidence="3 4" key="1">
    <citation type="journal article" date="2023" name="Sci. Data">
        <title>Genome assembly of the Korean intertidal mud-creeper Batillaria attramentaria.</title>
        <authorList>
            <person name="Patra A.K."/>
            <person name="Ho P.T."/>
            <person name="Jun S."/>
            <person name="Lee S.J."/>
            <person name="Kim Y."/>
            <person name="Won Y.J."/>
        </authorList>
    </citation>
    <scope>NUCLEOTIDE SEQUENCE [LARGE SCALE GENOMIC DNA]</scope>
    <source>
        <strain evidence="3">Wonlab-2016</strain>
    </source>
</reference>
<dbReference type="Pfam" id="PF03137">
    <property type="entry name" value="OATP"/>
    <property type="match status" value="2"/>
</dbReference>
<keyword evidence="2" id="KW-0472">Membrane</keyword>
<gene>
    <name evidence="3" type="ORF">BaRGS_00017731</name>
</gene>
<dbReference type="Gene3D" id="1.20.1250.20">
    <property type="entry name" value="MFS general substrate transporter like domains"/>
    <property type="match status" value="1"/>
</dbReference>
<dbReference type="PANTHER" id="PTHR11388">
    <property type="entry name" value="ORGANIC ANION TRANSPORTER"/>
    <property type="match status" value="1"/>
</dbReference>
<dbReference type="PANTHER" id="PTHR11388:SF100">
    <property type="entry name" value="SOLUTE CARRIER ORGANIC ANION TRANSPORTER FAMILY MEMBER 4A1"/>
    <property type="match status" value="1"/>
</dbReference>
<feature type="transmembrane region" description="Helical" evidence="2">
    <location>
        <begin position="71"/>
        <end position="92"/>
    </location>
</feature>
<protein>
    <recommendedName>
        <fullName evidence="5">Solute carrier organic anion transporter family member</fullName>
    </recommendedName>
</protein>
<feature type="transmembrane region" description="Helical" evidence="2">
    <location>
        <begin position="239"/>
        <end position="263"/>
    </location>
</feature>
<feature type="transmembrane region" description="Helical" evidence="2">
    <location>
        <begin position="45"/>
        <end position="65"/>
    </location>
</feature>
<feature type="non-terminal residue" evidence="3">
    <location>
        <position position="494"/>
    </location>
</feature>
<feature type="transmembrane region" description="Helical" evidence="2">
    <location>
        <begin position="198"/>
        <end position="219"/>
    </location>
</feature>
<feature type="transmembrane region" description="Helical" evidence="2">
    <location>
        <begin position="428"/>
        <end position="455"/>
    </location>
</feature>
<keyword evidence="2" id="KW-1133">Transmembrane helix</keyword>
<evidence type="ECO:0000313" key="4">
    <source>
        <dbReference type="Proteomes" id="UP001519460"/>
    </source>
</evidence>
<evidence type="ECO:0000256" key="2">
    <source>
        <dbReference type="SAM" id="Phobius"/>
    </source>
</evidence>
<dbReference type="SUPFAM" id="SSF103473">
    <property type="entry name" value="MFS general substrate transporter"/>
    <property type="match status" value="1"/>
</dbReference>
<dbReference type="InterPro" id="IPR036259">
    <property type="entry name" value="MFS_trans_sf"/>
</dbReference>
<keyword evidence="1" id="KW-1015">Disulfide bond</keyword>
<accession>A0ABD0KW69</accession>
<comment type="caution">
    <text evidence="3">The sequence shown here is derived from an EMBL/GenBank/DDBJ whole genome shotgun (WGS) entry which is preliminary data.</text>
</comment>
<dbReference type="InterPro" id="IPR004156">
    <property type="entry name" value="OATP"/>
</dbReference>
<evidence type="ECO:0000313" key="3">
    <source>
        <dbReference type="EMBL" id="KAK7491035.1"/>
    </source>
</evidence>